<accession>A0ABD0WKA0</accession>
<dbReference type="PROSITE" id="PS01009">
    <property type="entry name" value="CRISP_1"/>
    <property type="match status" value="2"/>
</dbReference>
<feature type="compositionally biased region" description="Polar residues" evidence="1">
    <location>
        <begin position="372"/>
        <end position="387"/>
    </location>
</feature>
<name>A0ABD0WKA0_UMBPY</name>
<dbReference type="EMBL" id="JAGEUA010000009">
    <property type="protein sequence ID" value="KAL0965121.1"/>
    <property type="molecule type" value="Genomic_DNA"/>
</dbReference>
<sequence>MALRFEVLRKNKTMTDADFERKFVNAHNDYRQKHGAPPLALSRDLCDSAQKWADHLLSISCMQHSSTDNGENIYYASSSVPKNVDGKDAVDNWYSEIKDYHFSKPGFTSGTGKDAVDNWYSEIKDYHFSKPGFTSGTGHFTQVVWKDTREVGVGLATDGRTTFVVGQYHPAGNISNAGYFEKNVLPPGSSTSARHSTPIKKPDPIQKDKTRPDPVHIHKTRPQGKSTDFEKKFVNAHNDYRQKHGAPPLALSRDLCDSAQKWADHLLSISCMKHSSTDNGENIYYASSSVPKNVDGKDAVDSWYSEIKDYHFSKPGFTSGTGHFTQVVWKDTREVGVGLATDGRTTIVVGQYHPAGNISNAGYFEKNVLPPGSSTSARHSTPTNQPDPIQKDKTHPHGKSGDLGHFQRDFLQACNNRRAIHGSPALRLDTGLSSGAQTWAESLLKERVLKNSSSPHGENIWAKTGSAGITATGQEVVESWYEQAGSYDFSKPGPQDKTGQFSQLVWRSSTKVGVGMATSGTGMVIVVAHFEPAGNITNPGYYAQNVLPKGSTVTDGPVKNVTLGMQALKVNPVSANELDQFVRELLKSVNAYRSQHGAGPLQLSPALTKEAQEWAAHLISTNTLKNSNRGHGETIFCYSSSSKAPPAGSYVTDSWYKNIEKYDFSSPGFKNGAGNFTQMVWRSSKQLGVGLATDGQGKFIAVAFYDPAGNITNPGYFKDNVKPKGSRC</sequence>
<evidence type="ECO:0000259" key="2">
    <source>
        <dbReference type="SMART" id="SM00198"/>
    </source>
</evidence>
<protein>
    <recommendedName>
        <fullName evidence="2">SCP domain-containing protein</fullName>
    </recommendedName>
</protein>
<feature type="region of interest" description="Disordered" evidence="1">
    <location>
        <begin position="366"/>
        <end position="404"/>
    </location>
</feature>
<dbReference type="InterPro" id="IPR035940">
    <property type="entry name" value="CAP_sf"/>
</dbReference>
<feature type="compositionally biased region" description="Basic and acidic residues" evidence="1">
    <location>
        <begin position="200"/>
        <end position="216"/>
    </location>
</feature>
<feature type="compositionally biased region" description="Basic and acidic residues" evidence="1">
    <location>
        <begin position="389"/>
        <end position="404"/>
    </location>
</feature>
<dbReference type="InterPro" id="IPR034113">
    <property type="entry name" value="SCP_GAPR1-like"/>
</dbReference>
<dbReference type="FunFam" id="3.40.33.10:FF:000016">
    <property type="entry name" value="Golgi-associated plant pathogenesis-related protein 1"/>
    <property type="match status" value="1"/>
</dbReference>
<dbReference type="AlphaFoldDB" id="A0ABD0WKA0"/>
<dbReference type="PANTHER" id="PTHR10334">
    <property type="entry name" value="CYSTEINE-RICH SECRETORY PROTEIN-RELATED"/>
    <property type="match status" value="1"/>
</dbReference>
<evidence type="ECO:0000313" key="4">
    <source>
        <dbReference type="Proteomes" id="UP001557470"/>
    </source>
</evidence>
<feature type="domain" description="SCP" evidence="2">
    <location>
        <begin position="405"/>
        <end position="538"/>
    </location>
</feature>
<keyword evidence="4" id="KW-1185">Reference proteome</keyword>
<feature type="domain" description="SCP" evidence="2">
    <location>
        <begin position="18"/>
        <end position="176"/>
    </location>
</feature>
<dbReference type="InterPro" id="IPR014044">
    <property type="entry name" value="CAP_dom"/>
</dbReference>
<proteinExistence type="predicted"/>
<dbReference type="SUPFAM" id="SSF55797">
    <property type="entry name" value="PR-1-like"/>
    <property type="match status" value="5"/>
</dbReference>
<reference evidence="3 4" key="1">
    <citation type="submission" date="2024-06" db="EMBL/GenBank/DDBJ databases">
        <authorList>
            <person name="Pan Q."/>
            <person name="Wen M."/>
            <person name="Jouanno E."/>
            <person name="Zahm M."/>
            <person name="Klopp C."/>
            <person name="Cabau C."/>
            <person name="Louis A."/>
            <person name="Berthelot C."/>
            <person name="Parey E."/>
            <person name="Roest Crollius H."/>
            <person name="Montfort J."/>
            <person name="Robinson-Rechavi M."/>
            <person name="Bouchez O."/>
            <person name="Lampietro C."/>
            <person name="Lopez Roques C."/>
            <person name="Donnadieu C."/>
            <person name="Postlethwait J."/>
            <person name="Bobe J."/>
            <person name="Verreycken H."/>
            <person name="Guiguen Y."/>
        </authorList>
    </citation>
    <scope>NUCLEOTIDE SEQUENCE [LARGE SCALE GENOMIC DNA]</scope>
    <source>
        <strain evidence="3">Up_M1</strain>
        <tissue evidence="3">Testis</tissue>
    </source>
</reference>
<dbReference type="InterPro" id="IPR018244">
    <property type="entry name" value="Allrgn_V5/Tpx1_CS"/>
</dbReference>
<dbReference type="Gene3D" id="3.40.33.10">
    <property type="entry name" value="CAP"/>
    <property type="match status" value="5"/>
</dbReference>
<dbReference type="FunFam" id="3.40.33.10:FF:000002">
    <property type="entry name" value="Golgi-associated plant pathogenesis-related protein 1"/>
    <property type="match status" value="3"/>
</dbReference>
<dbReference type="InterPro" id="IPR001283">
    <property type="entry name" value="CRISP-related"/>
</dbReference>
<comment type="caution">
    <text evidence="3">The sequence shown here is derived from an EMBL/GenBank/DDBJ whole genome shotgun (WGS) entry which is preliminary data.</text>
</comment>
<feature type="domain" description="SCP" evidence="2">
    <location>
        <begin position="228"/>
        <end position="360"/>
    </location>
</feature>
<gene>
    <name evidence="3" type="ORF">UPYG_G00277080</name>
</gene>
<dbReference type="CDD" id="cd05382">
    <property type="entry name" value="CAP_GAPR1-like"/>
    <property type="match status" value="4"/>
</dbReference>
<organism evidence="3 4">
    <name type="scientific">Umbra pygmaea</name>
    <name type="common">Eastern mudminnow</name>
    <dbReference type="NCBI Taxonomy" id="75934"/>
    <lineage>
        <taxon>Eukaryota</taxon>
        <taxon>Metazoa</taxon>
        <taxon>Chordata</taxon>
        <taxon>Craniata</taxon>
        <taxon>Vertebrata</taxon>
        <taxon>Euteleostomi</taxon>
        <taxon>Actinopterygii</taxon>
        <taxon>Neopterygii</taxon>
        <taxon>Teleostei</taxon>
        <taxon>Protacanthopterygii</taxon>
        <taxon>Esociformes</taxon>
        <taxon>Umbridae</taxon>
        <taxon>Umbra</taxon>
    </lineage>
</organism>
<evidence type="ECO:0000256" key="1">
    <source>
        <dbReference type="SAM" id="MobiDB-lite"/>
    </source>
</evidence>
<feature type="domain" description="SCP" evidence="2">
    <location>
        <begin position="580"/>
        <end position="713"/>
    </location>
</feature>
<dbReference type="Proteomes" id="UP001557470">
    <property type="component" value="Unassembled WGS sequence"/>
</dbReference>
<feature type="region of interest" description="Disordered" evidence="1">
    <location>
        <begin position="185"/>
        <end position="225"/>
    </location>
</feature>
<dbReference type="Pfam" id="PF00188">
    <property type="entry name" value="CAP"/>
    <property type="match status" value="5"/>
</dbReference>
<dbReference type="PRINTS" id="PR00837">
    <property type="entry name" value="V5TPXLIKE"/>
</dbReference>
<dbReference type="SMART" id="SM00198">
    <property type="entry name" value="SCP"/>
    <property type="match status" value="4"/>
</dbReference>
<evidence type="ECO:0000313" key="3">
    <source>
        <dbReference type="EMBL" id="KAL0965121.1"/>
    </source>
</evidence>